<proteinExistence type="predicted"/>
<dbReference type="RefSeq" id="YP_003429343.1">
    <property type="nucleotide sequence ID" value="NC_013797.1"/>
</dbReference>
<reference evidence="2 3" key="1">
    <citation type="journal article" date="2011" name="J. Proteome Res.">
        <title>ODV-associated proteins of the Pieris rapae granulovirus.</title>
        <authorList>
            <person name="Wang X.F."/>
            <person name="Zhang B.Q."/>
            <person name="Xu H.J."/>
            <person name="Cui Y.J."/>
            <person name="Xu Y.P."/>
            <person name="Zhang M.J."/>
            <person name="Han Y.S."/>
            <person name="Lee Y.S."/>
            <person name="Bao Y.Y."/>
            <person name="Zhang C.X."/>
        </authorList>
    </citation>
    <scope>NUCLEOTIDE SEQUENCE [LARGE SCALE GENOMIC DNA]</scope>
    <source>
        <strain evidence="2">Wuhan</strain>
    </source>
</reference>
<dbReference type="EMBL" id="GQ884143">
    <property type="protein sequence ID" value="ACZ63505.1"/>
    <property type="molecule type" value="Genomic_DNA"/>
</dbReference>
<dbReference type="InterPro" id="IPR009265">
    <property type="entry name" value="AcMNPV_Orf29"/>
</dbReference>
<reference evidence="2 3" key="2">
    <citation type="journal article" date="2012" name="J. Virol.">
        <title>The Genome of Pieris rapae Granulovirus.</title>
        <authorList>
            <person name="Zhang B.Q."/>
            <person name="Cheng R.L."/>
            <person name="Wang X.F."/>
            <person name="Zhang C.X."/>
        </authorList>
    </citation>
    <scope>NUCLEOTIDE SEQUENCE [LARGE SCALE GENOMIC DNA]</scope>
    <source>
        <strain evidence="2">Wuhan</strain>
    </source>
</reference>
<dbReference type="KEGG" id="vg:11107026"/>
<name>D2J4I6_9BBAC</name>
<dbReference type="Pfam" id="PF06034">
    <property type="entry name" value="DUF919"/>
    <property type="match status" value="1"/>
</dbReference>
<feature type="coiled-coil region" evidence="1">
    <location>
        <begin position="22"/>
        <end position="69"/>
    </location>
</feature>
<protein>
    <submittedName>
        <fullName evidence="2">PrGVORF19</fullName>
    </submittedName>
</protein>
<dbReference type="OrthoDB" id="41210at10239"/>
<evidence type="ECO:0000313" key="3">
    <source>
        <dbReference type="Proteomes" id="UP000202544"/>
    </source>
</evidence>
<evidence type="ECO:0000313" key="2">
    <source>
        <dbReference type="EMBL" id="ACZ63505.1"/>
    </source>
</evidence>
<keyword evidence="1" id="KW-0175">Coiled coil</keyword>
<organism evidence="2 3">
    <name type="scientific">Pieris rapae granulovirus Wuhan</name>
    <dbReference type="NCBI Taxonomy" id="2848030"/>
    <lineage>
        <taxon>Viruses</taxon>
        <taxon>Viruses incertae sedis</taxon>
        <taxon>Naldaviricetes</taxon>
        <taxon>Lefavirales</taxon>
        <taxon>Baculoviridae</taxon>
        <taxon>Betabaculovirus</taxon>
        <taxon>Betabaculovirus arrapae</taxon>
    </lineage>
</organism>
<keyword evidence="3" id="KW-1185">Reference proteome</keyword>
<dbReference type="Proteomes" id="UP000202544">
    <property type="component" value="Segment"/>
</dbReference>
<evidence type="ECO:0000256" key="1">
    <source>
        <dbReference type="SAM" id="Coils"/>
    </source>
</evidence>
<accession>D2J4I6</accession>
<sequence>MNNTFGNAMNTLYNNGNNYQQNESLKIQLDNLHRTKQEAQRKIYHEEKMAKLEKNPQESLRRVEELRRNYFNNIVNQL</sequence>
<dbReference type="GeneID" id="11107026"/>